<feature type="region of interest" description="Disordered" evidence="1">
    <location>
        <begin position="1"/>
        <end position="27"/>
    </location>
</feature>
<sequence length="87" mass="9212">MLLPPAERKSMNNGNFAVPSSSSRGDRVALPCFTVPGKRQRVSVAGGGEWRARVRPDGTTVLTGEPAGGGTTRTRCLRCCLRGAKPE</sequence>
<accession>A0A5B7GP52</accession>
<dbReference type="Proteomes" id="UP000324222">
    <property type="component" value="Unassembled WGS sequence"/>
</dbReference>
<dbReference type="EMBL" id="VSRR010016480">
    <property type="protein sequence ID" value="MPC59343.1"/>
    <property type="molecule type" value="Genomic_DNA"/>
</dbReference>
<name>A0A5B7GP52_PORTR</name>
<evidence type="ECO:0000256" key="1">
    <source>
        <dbReference type="SAM" id="MobiDB-lite"/>
    </source>
</evidence>
<dbReference type="AlphaFoldDB" id="A0A5B7GP52"/>
<gene>
    <name evidence="2" type="ORF">E2C01_053362</name>
</gene>
<evidence type="ECO:0000313" key="2">
    <source>
        <dbReference type="EMBL" id="MPC59343.1"/>
    </source>
</evidence>
<comment type="caution">
    <text evidence="2">The sequence shown here is derived from an EMBL/GenBank/DDBJ whole genome shotgun (WGS) entry which is preliminary data.</text>
</comment>
<organism evidence="2 3">
    <name type="scientific">Portunus trituberculatus</name>
    <name type="common">Swimming crab</name>
    <name type="synonym">Neptunus trituberculatus</name>
    <dbReference type="NCBI Taxonomy" id="210409"/>
    <lineage>
        <taxon>Eukaryota</taxon>
        <taxon>Metazoa</taxon>
        <taxon>Ecdysozoa</taxon>
        <taxon>Arthropoda</taxon>
        <taxon>Crustacea</taxon>
        <taxon>Multicrustacea</taxon>
        <taxon>Malacostraca</taxon>
        <taxon>Eumalacostraca</taxon>
        <taxon>Eucarida</taxon>
        <taxon>Decapoda</taxon>
        <taxon>Pleocyemata</taxon>
        <taxon>Brachyura</taxon>
        <taxon>Eubrachyura</taxon>
        <taxon>Portunoidea</taxon>
        <taxon>Portunidae</taxon>
        <taxon>Portuninae</taxon>
        <taxon>Portunus</taxon>
    </lineage>
</organism>
<reference evidence="2 3" key="1">
    <citation type="submission" date="2019-05" db="EMBL/GenBank/DDBJ databases">
        <title>Another draft genome of Portunus trituberculatus and its Hox gene families provides insights of decapod evolution.</title>
        <authorList>
            <person name="Jeong J.-H."/>
            <person name="Song I."/>
            <person name="Kim S."/>
            <person name="Choi T."/>
            <person name="Kim D."/>
            <person name="Ryu S."/>
            <person name="Kim W."/>
        </authorList>
    </citation>
    <scope>NUCLEOTIDE SEQUENCE [LARGE SCALE GENOMIC DNA]</scope>
    <source>
        <tissue evidence="2">Muscle</tissue>
    </source>
</reference>
<feature type="compositionally biased region" description="Polar residues" evidence="1">
    <location>
        <begin position="11"/>
        <end position="23"/>
    </location>
</feature>
<feature type="compositionally biased region" description="Basic and acidic residues" evidence="1">
    <location>
        <begin position="1"/>
        <end position="10"/>
    </location>
</feature>
<evidence type="ECO:0000313" key="3">
    <source>
        <dbReference type="Proteomes" id="UP000324222"/>
    </source>
</evidence>
<proteinExistence type="predicted"/>
<protein>
    <submittedName>
        <fullName evidence="2">Uncharacterized protein</fullName>
    </submittedName>
</protein>
<keyword evidence="3" id="KW-1185">Reference proteome</keyword>